<keyword evidence="2" id="KW-0132">Cell division</keyword>
<proteinExistence type="predicted"/>
<dbReference type="SUPFAM" id="SSF46785">
    <property type="entry name" value="Winged helix' DNA-binding domain"/>
    <property type="match status" value="1"/>
</dbReference>
<keyword evidence="4" id="KW-0131">Cell cycle</keyword>
<sequence>MNLNEPRELAPLLEAFLLASGKPQTLERLYELFEEGERPEPPVFKKALEVLRKSCEGRAFELKEVASGYRLQIRDRFSPWVGRLWEERPQRYSRAMLETLALIAYRQPITRG</sequence>
<gene>
    <name evidence="5" type="ORF">ALP24_05369</name>
</gene>
<reference evidence="5 6" key="1">
    <citation type="submission" date="2018-08" db="EMBL/GenBank/DDBJ databases">
        <title>Recombination of ecologically and evolutionarily significant loci maintains genetic cohesion in the Pseudomonas syringae species complex.</title>
        <authorList>
            <person name="Dillon M."/>
            <person name="Thakur S."/>
            <person name="Almeida R.N.D."/>
            <person name="Weir B.S."/>
            <person name="Guttman D.S."/>
        </authorList>
    </citation>
    <scope>NUCLEOTIDE SEQUENCE [LARGE SCALE GENOMIC DNA]</scope>
    <source>
        <strain evidence="5 6">ICMP 11935</strain>
    </source>
</reference>
<dbReference type="AlphaFoldDB" id="A0A3M5WE29"/>
<feature type="non-terminal residue" evidence="5">
    <location>
        <position position="112"/>
    </location>
</feature>
<dbReference type="InterPro" id="IPR036388">
    <property type="entry name" value="WH-like_DNA-bd_sf"/>
</dbReference>
<dbReference type="GO" id="GO:0051304">
    <property type="term" value="P:chromosome separation"/>
    <property type="evidence" value="ECO:0007669"/>
    <property type="project" value="InterPro"/>
</dbReference>
<keyword evidence="3" id="KW-0159">Chromosome partition</keyword>
<dbReference type="InterPro" id="IPR036390">
    <property type="entry name" value="WH_DNA-bd_sf"/>
</dbReference>
<accession>A0A3M5WE29</accession>
<evidence type="ECO:0000256" key="1">
    <source>
        <dbReference type="ARBA" id="ARBA00022490"/>
    </source>
</evidence>
<dbReference type="Pfam" id="PF04079">
    <property type="entry name" value="SMC_ScpB"/>
    <property type="match status" value="1"/>
</dbReference>
<dbReference type="PIRSF" id="PIRSF019345">
    <property type="entry name" value="ScpB"/>
    <property type="match status" value="1"/>
</dbReference>
<dbReference type="Proteomes" id="UP000274315">
    <property type="component" value="Unassembled WGS sequence"/>
</dbReference>
<evidence type="ECO:0000313" key="6">
    <source>
        <dbReference type="Proteomes" id="UP000274315"/>
    </source>
</evidence>
<evidence type="ECO:0000313" key="5">
    <source>
        <dbReference type="EMBL" id="RMU68278.1"/>
    </source>
</evidence>
<dbReference type="PANTHER" id="PTHR34298:SF2">
    <property type="entry name" value="SEGREGATION AND CONDENSATION PROTEIN B"/>
    <property type="match status" value="1"/>
</dbReference>
<dbReference type="Gene3D" id="1.10.10.10">
    <property type="entry name" value="Winged helix-like DNA-binding domain superfamily/Winged helix DNA-binding domain"/>
    <property type="match status" value="2"/>
</dbReference>
<dbReference type="InterPro" id="IPR005234">
    <property type="entry name" value="ScpB_csome_segregation"/>
</dbReference>
<evidence type="ECO:0000256" key="2">
    <source>
        <dbReference type="ARBA" id="ARBA00022618"/>
    </source>
</evidence>
<comment type="caution">
    <text evidence="5">The sequence shown here is derived from an EMBL/GenBank/DDBJ whole genome shotgun (WGS) entry which is preliminary data.</text>
</comment>
<protein>
    <submittedName>
        <fullName evidence="5">Segregation and condensation protein B</fullName>
    </submittedName>
</protein>
<keyword evidence="1" id="KW-0963">Cytoplasm</keyword>
<dbReference type="EMBL" id="RBUF01000692">
    <property type="protein sequence ID" value="RMU68278.1"/>
    <property type="molecule type" value="Genomic_DNA"/>
</dbReference>
<evidence type="ECO:0000256" key="4">
    <source>
        <dbReference type="ARBA" id="ARBA00023306"/>
    </source>
</evidence>
<dbReference type="GO" id="GO:0051301">
    <property type="term" value="P:cell division"/>
    <property type="evidence" value="ECO:0007669"/>
    <property type="project" value="UniProtKB-KW"/>
</dbReference>
<dbReference type="PANTHER" id="PTHR34298">
    <property type="entry name" value="SEGREGATION AND CONDENSATION PROTEIN B"/>
    <property type="match status" value="1"/>
</dbReference>
<organism evidence="5 6">
    <name type="scientific">Pseudomonas syringae pv. aptata</name>
    <dbReference type="NCBI Taxonomy" id="83167"/>
    <lineage>
        <taxon>Bacteria</taxon>
        <taxon>Pseudomonadati</taxon>
        <taxon>Pseudomonadota</taxon>
        <taxon>Gammaproteobacteria</taxon>
        <taxon>Pseudomonadales</taxon>
        <taxon>Pseudomonadaceae</taxon>
        <taxon>Pseudomonas</taxon>
        <taxon>Pseudomonas syringae</taxon>
    </lineage>
</organism>
<evidence type="ECO:0000256" key="3">
    <source>
        <dbReference type="ARBA" id="ARBA00022829"/>
    </source>
</evidence>
<name>A0A3M5WE29_PSEAP</name>